<reference evidence="2" key="2">
    <citation type="submission" date="2020-11" db="EMBL/GenBank/DDBJ databases">
        <authorList>
            <person name="McCartney M.A."/>
            <person name="Auch B."/>
            <person name="Kono T."/>
            <person name="Mallez S."/>
            <person name="Becker A."/>
            <person name="Gohl D.M."/>
            <person name="Silverstein K.A.T."/>
            <person name="Koren S."/>
            <person name="Bechman K.B."/>
            <person name="Herman A."/>
            <person name="Abrahante J.E."/>
            <person name="Garbe J."/>
        </authorList>
    </citation>
    <scope>NUCLEOTIDE SEQUENCE</scope>
    <source>
        <strain evidence="2">Duluth1</strain>
        <tissue evidence="2">Whole animal</tissue>
    </source>
</reference>
<feature type="region of interest" description="Disordered" evidence="1">
    <location>
        <begin position="69"/>
        <end position="102"/>
    </location>
</feature>
<dbReference type="EMBL" id="JAIWYP010000003">
    <property type="protein sequence ID" value="KAH3844603.1"/>
    <property type="molecule type" value="Genomic_DNA"/>
</dbReference>
<evidence type="ECO:0000313" key="2">
    <source>
        <dbReference type="EMBL" id="KAH3844603.1"/>
    </source>
</evidence>
<name>A0A9D4QVK3_DREPO</name>
<gene>
    <name evidence="2" type="ORF">DPMN_086862</name>
</gene>
<dbReference type="Proteomes" id="UP000828390">
    <property type="component" value="Unassembled WGS sequence"/>
</dbReference>
<proteinExistence type="predicted"/>
<evidence type="ECO:0000256" key="1">
    <source>
        <dbReference type="SAM" id="MobiDB-lite"/>
    </source>
</evidence>
<comment type="caution">
    <text evidence="2">The sequence shown here is derived from an EMBL/GenBank/DDBJ whole genome shotgun (WGS) entry which is preliminary data.</text>
</comment>
<organism evidence="2 3">
    <name type="scientific">Dreissena polymorpha</name>
    <name type="common">Zebra mussel</name>
    <name type="synonym">Mytilus polymorpha</name>
    <dbReference type="NCBI Taxonomy" id="45954"/>
    <lineage>
        <taxon>Eukaryota</taxon>
        <taxon>Metazoa</taxon>
        <taxon>Spiralia</taxon>
        <taxon>Lophotrochozoa</taxon>
        <taxon>Mollusca</taxon>
        <taxon>Bivalvia</taxon>
        <taxon>Autobranchia</taxon>
        <taxon>Heteroconchia</taxon>
        <taxon>Euheterodonta</taxon>
        <taxon>Imparidentia</taxon>
        <taxon>Neoheterodontei</taxon>
        <taxon>Myida</taxon>
        <taxon>Dreissenoidea</taxon>
        <taxon>Dreissenidae</taxon>
        <taxon>Dreissena</taxon>
    </lineage>
</organism>
<accession>A0A9D4QVK3</accession>
<sequence length="197" mass="20603">MSTARGNGETGGFDNAVPLALPTEDVRHIGVCTDMSTVKGNGETGGVGNAVPLAPPTVREVVRDIGVCTDVSTGGGNGETEDVSDEAAAAKGDNSGKPDPESQGYCPTLENLFLNWCQVDVLTVDGVFRICACGPEPEVEVPAGPKEFEPSSWGFTCADIIEAQLQDPDLGFILQWFNKGVEPREAELFAASPAAKF</sequence>
<dbReference type="AlphaFoldDB" id="A0A9D4QVK3"/>
<protein>
    <submittedName>
        <fullName evidence="2">Uncharacterized protein</fullName>
    </submittedName>
</protein>
<keyword evidence="3" id="KW-1185">Reference proteome</keyword>
<evidence type="ECO:0000313" key="3">
    <source>
        <dbReference type="Proteomes" id="UP000828390"/>
    </source>
</evidence>
<reference evidence="2" key="1">
    <citation type="journal article" date="2019" name="bioRxiv">
        <title>The Genome of the Zebra Mussel, Dreissena polymorpha: A Resource for Invasive Species Research.</title>
        <authorList>
            <person name="McCartney M.A."/>
            <person name="Auch B."/>
            <person name="Kono T."/>
            <person name="Mallez S."/>
            <person name="Zhang Y."/>
            <person name="Obille A."/>
            <person name="Becker A."/>
            <person name="Abrahante J.E."/>
            <person name="Garbe J."/>
            <person name="Badalamenti J.P."/>
            <person name="Herman A."/>
            <person name="Mangelson H."/>
            <person name="Liachko I."/>
            <person name="Sullivan S."/>
            <person name="Sone E.D."/>
            <person name="Koren S."/>
            <person name="Silverstein K.A.T."/>
            <person name="Beckman K.B."/>
            <person name="Gohl D.M."/>
        </authorList>
    </citation>
    <scope>NUCLEOTIDE SEQUENCE</scope>
    <source>
        <strain evidence="2">Duluth1</strain>
        <tissue evidence="2">Whole animal</tissue>
    </source>
</reference>